<dbReference type="Proteomes" id="UP000468687">
    <property type="component" value="Unassembled WGS sequence"/>
</dbReference>
<dbReference type="InterPro" id="IPR036388">
    <property type="entry name" value="WH-like_DNA-bd_sf"/>
</dbReference>
<dbReference type="PROSITE" id="PS50995">
    <property type="entry name" value="HTH_MARR_2"/>
    <property type="match status" value="1"/>
</dbReference>
<dbReference type="RefSeq" id="WP_163771026.1">
    <property type="nucleotide sequence ID" value="NZ_JAAGXA010000003.1"/>
</dbReference>
<name>A0A6P0HG82_9ACTN</name>
<dbReference type="InterPro" id="IPR036390">
    <property type="entry name" value="WH_DNA-bd_sf"/>
</dbReference>
<comment type="caution">
    <text evidence="2">The sequence shown here is derived from an EMBL/GenBank/DDBJ whole genome shotgun (WGS) entry which is preliminary data.</text>
</comment>
<gene>
    <name evidence="2" type="ORF">G3T38_05055</name>
</gene>
<organism evidence="2 3">
    <name type="scientific">Nocardioides zeae</name>
    <dbReference type="NCBI Taxonomy" id="1457234"/>
    <lineage>
        <taxon>Bacteria</taxon>
        <taxon>Bacillati</taxon>
        <taxon>Actinomycetota</taxon>
        <taxon>Actinomycetes</taxon>
        <taxon>Propionibacteriales</taxon>
        <taxon>Nocardioidaceae</taxon>
        <taxon>Nocardioides</taxon>
    </lineage>
</organism>
<dbReference type="Pfam" id="PF01047">
    <property type="entry name" value="MarR"/>
    <property type="match status" value="1"/>
</dbReference>
<dbReference type="GO" id="GO:0006950">
    <property type="term" value="P:response to stress"/>
    <property type="evidence" value="ECO:0007669"/>
    <property type="project" value="TreeGrafter"/>
</dbReference>
<evidence type="ECO:0000313" key="2">
    <source>
        <dbReference type="EMBL" id="NEN77643.1"/>
    </source>
</evidence>
<dbReference type="PANTHER" id="PTHR33164:SF57">
    <property type="entry name" value="MARR-FAMILY TRANSCRIPTIONAL REGULATOR"/>
    <property type="match status" value="1"/>
</dbReference>
<dbReference type="SMART" id="SM00347">
    <property type="entry name" value="HTH_MARR"/>
    <property type="match status" value="1"/>
</dbReference>
<dbReference type="InterPro" id="IPR039422">
    <property type="entry name" value="MarR/SlyA-like"/>
</dbReference>
<dbReference type="SUPFAM" id="SSF46785">
    <property type="entry name" value="Winged helix' DNA-binding domain"/>
    <property type="match status" value="1"/>
</dbReference>
<keyword evidence="3" id="KW-1185">Reference proteome</keyword>
<dbReference type="InterPro" id="IPR000835">
    <property type="entry name" value="HTH_MarR-typ"/>
</dbReference>
<feature type="domain" description="HTH marR-type" evidence="1">
    <location>
        <begin position="5"/>
        <end position="136"/>
    </location>
</feature>
<dbReference type="EMBL" id="JAAGXA010000003">
    <property type="protein sequence ID" value="NEN77643.1"/>
    <property type="molecule type" value="Genomic_DNA"/>
</dbReference>
<dbReference type="GO" id="GO:0003700">
    <property type="term" value="F:DNA-binding transcription factor activity"/>
    <property type="evidence" value="ECO:0007669"/>
    <property type="project" value="InterPro"/>
</dbReference>
<reference evidence="2 3" key="1">
    <citation type="journal article" date="2014" name="Int. J. Syst. Evol. Microbiol.">
        <title>Nocardioides zeae sp. nov., isolated from the stem of Zea mays.</title>
        <authorList>
            <person name="Glaeser S.P."/>
            <person name="McInroy J.A."/>
            <person name="Busse H.J."/>
            <person name="Kampfer P."/>
        </authorList>
    </citation>
    <scope>NUCLEOTIDE SEQUENCE [LARGE SCALE GENOMIC DNA]</scope>
    <source>
        <strain evidence="2 3">JCM 30728</strain>
    </source>
</reference>
<evidence type="ECO:0000259" key="1">
    <source>
        <dbReference type="PROSITE" id="PS50995"/>
    </source>
</evidence>
<proteinExistence type="predicted"/>
<dbReference type="PANTHER" id="PTHR33164">
    <property type="entry name" value="TRANSCRIPTIONAL REGULATOR, MARR FAMILY"/>
    <property type="match status" value="1"/>
</dbReference>
<sequence>MGRTEDELLRRLGAEVMRLAARRTATYDGAVLDYSAFRILWRLVEQGPLSLSALAEELQLERSTVSRQVSAAVERGLVERGADADLRNRHVRPTEAGLAAYRNDVTARARVWGAAVEEVGAERAAGLAEELRRFNDALDRAHGDA</sequence>
<protein>
    <submittedName>
        <fullName evidence="2">MarR family transcriptional regulator</fullName>
    </submittedName>
</protein>
<accession>A0A6P0HG82</accession>
<dbReference type="AlphaFoldDB" id="A0A6P0HG82"/>
<evidence type="ECO:0000313" key="3">
    <source>
        <dbReference type="Proteomes" id="UP000468687"/>
    </source>
</evidence>
<dbReference type="Gene3D" id="1.10.10.10">
    <property type="entry name" value="Winged helix-like DNA-binding domain superfamily/Winged helix DNA-binding domain"/>
    <property type="match status" value="1"/>
</dbReference>